<dbReference type="RefSeq" id="WP_150259999.1">
    <property type="nucleotide sequence ID" value="NZ_CP029189.1"/>
</dbReference>
<evidence type="ECO:0000313" key="3">
    <source>
        <dbReference type="EMBL" id="QES57184.1"/>
    </source>
</evidence>
<feature type="domain" description="N-acetyltransferase" evidence="2">
    <location>
        <begin position="144"/>
        <end position="279"/>
    </location>
</feature>
<keyword evidence="3" id="KW-0808">Transferase</keyword>
<sequence length="279" mass="28943">MTWTFTTDLTAYLAAAGPAAAALPVSNTLLLTVADGLRRRGTDAYGDGAPFFGWWTGADGAVAGGLLCTPPYPVVLGVLPGEAVRALGAALAGEPLLAGAHGFNARRPDADVLAEAWGRPTRIAEELRLYRLAGLVPPDPAPAGRARPASVADLPLLLEWVTAFNTEVNVPGTASEARLRDRISYGGVRLWEHAGVPVSLAGFSRPIGSASRVGPVYTPPEHRGRGYAAGVTHAVSEAAYAAGAGEVLLFTDLANPTSNGVYQRLGYTPVEDRAEIVPA</sequence>
<dbReference type="PROSITE" id="PS51186">
    <property type="entry name" value="GNAT"/>
    <property type="match status" value="1"/>
</dbReference>
<dbReference type="Gene3D" id="3.40.630.30">
    <property type="match status" value="1"/>
</dbReference>
<organism evidence="3 4">
    <name type="scientific">Streptomyces venezuelae</name>
    <dbReference type="NCBI Taxonomy" id="54571"/>
    <lineage>
        <taxon>Bacteria</taxon>
        <taxon>Bacillati</taxon>
        <taxon>Actinomycetota</taxon>
        <taxon>Actinomycetes</taxon>
        <taxon>Kitasatosporales</taxon>
        <taxon>Streptomycetaceae</taxon>
        <taxon>Streptomyces</taxon>
    </lineage>
</organism>
<reference evidence="3 4" key="1">
    <citation type="submission" date="2018-05" db="EMBL/GenBank/DDBJ databases">
        <title>Streptomyces venezuelae.</title>
        <authorList>
            <person name="Kim W."/>
            <person name="Lee N."/>
            <person name="Cho B.-K."/>
        </authorList>
    </citation>
    <scope>NUCLEOTIDE SEQUENCE [LARGE SCALE GENOMIC DNA]</scope>
    <source>
        <strain evidence="3 4">ATCC 21018</strain>
    </source>
</reference>
<dbReference type="Pfam" id="PF08445">
    <property type="entry name" value="FR47"/>
    <property type="match status" value="1"/>
</dbReference>
<feature type="signal peptide" evidence="1">
    <location>
        <begin position="1"/>
        <end position="21"/>
    </location>
</feature>
<dbReference type="Proteomes" id="UP000324101">
    <property type="component" value="Chromosome"/>
</dbReference>
<dbReference type="SUPFAM" id="SSF55729">
    <property type="entry name" value="Acyl-CoA N-acyltransferases (Nat)"/>
    <property type="match status" value="1"/>
</dbReference>
<keyword evidence="1" id="KW-0732">Signal</keyword>
<dbReference type="EMBL" id="CP029189">
    <property type="protein sequence ID" value="QES57184.1"/>
    <property type="molecule type" value="Genomic_DNA"/>
</dbReference>
<evidence type="ECO:0000256" key="1">
    <source>
        <dbReference type="SAM" id="SignalP"/>
    </source>
</evidence>
<gene>
    <name evidence="3" type="ORF">DEJ51_25845</name>
</gene>
<dbReference type="GO" id="GO:0016747">
    <property type="term" value="F:acyltransferase activity, transferring groups other than amino-acyl groups"/>
    <property type="evidence" value="ECO:0007669"/>
    <property type="project" value="InterPro"/>
</dbReference>
<dbReference type="InterPro" id="IPR016181">
    <property type="entry name" value="Acyl_CoA_acyltransferase"/>
</dbReference>
<protein>
    <submittedName>
        <fullName evidence="3">GNAT family N-acetyltransferase</fullName>
    </submittedName>
</protein>
<dbReference type="AlphaFoldDB" id="A0A5P2DPR2"/>
<dbReference type="InterPro" id="IPR000182">
    <property type="entry name" value="GNAT_dom"/>
</dbReference>
<evidence type="ECO:0000259" key="2">
    <source>
        <dbReference type="PROSITE" id="PS51186"/>
    </source>
</evidence>
<feature type="chain" id="PRO_5039700013" evidence="1">
    <location>
        <begin position="22"/>
        <end position="279"/>
    </location>
</feature>
<dbReference type="OrthoDB" id="3174529at2"/>
<accession>A0A5P2DPR2</accession>
<proteinExistence type="predicted"/>
<evidence type="ECO:0000313" key="4">
    <source>
        <dbReference type="Proteomes" id="UP000324101"/>
    </source>
</evidence>
<dbReference type="InterPro" id="IPR013653">
    <property type="entry name" value="GCN5-like_dom"/>
</dbReference>
<name>A0A5P2DPR2_STRVZ</name>